<dbReference type="Pfam" id="PF13365">
    <property type="entry name" value="Trypsin_2"/>
    <property type="match status" value="1"/>
</dbReference>
<evidence type="ECO:0000313" key="2">
    <source>
        <dbReference type="EMBL" id="QGZ96849.1"/>
    </source>
</evidence>
<dbReference type="GO" id="GO:0008233">
    <property type="term" value="F:peptidase activity"/>
    <property type="evidence" value="ECO:0007669"/>
    <property type="project" value="UniProtKB-KW"/>
</dbReference>
<proteinExistence type="predicted"/>
<sequence>MIRLIPDWLLYIIVIVTVVFVLFRIDQRADAPEALPDQPEIGAFLPPPSIYDPEVLVEVGPVASGLGSAFAISEDGWWVTARHVVDACERVGIIVGQGSATPVTEVKVALFADLALLKTDGAPAALALDTSERRFQVGQRAYHVGFPQGRPGEAYSRLIGRETLVARGRYEVEEPVLAWAELGRTGGMRGSLAGISGGPAISASGQVIGVTVAESARRGRIYTAAPSSILRLLRVEQVEAEGRPSPRLTPQNYGEESDDLRRELIVAQVVCVAPGDGPRR</sequence>
<dbReference type="GO" id="GO:0006508">
    <property type="term" value="P:proteolysis"/>
    <property type="evidence" value="ECO:0007669"/>
    <property type="project" value="UniProtKB-KW"/>
</dbReference>
<keyword evidence="2" id="KW-0645">Protease</keyword>
<dbReference type="InterPro" id="IPR009003">
    <property type="entry name" value="Peptidase_S1_PA"/>
</dbReference>
<keyword evidence="1" id="KW-0472">Membrane</keyword>
<protein>
    <submittedName>
        <fullName evidence="2">Serine protease HtrA</fullName>
    </submittedName>
</protein>
<evidence type="ECO:0000256" key="1">
    <source>
        <dbReference type="SAM" id="Phobius"/>
    </source>
</evidence>
<keyword evidence="3" id="KW-1185">Reference proteome</keyword>
<keyword evidence="1" id="KW-0812">Transmembrane</keyword>
<dbReference type="PANTHER" id="PTHR43019">
    <property type="entry name" value="SERINE ENDOPROTEASE DEGS"/>
    <property type="match status" value="1"/>
</dbReference>
<dbReference type="AlphaFoldDB" id="A0A6I6MQ55"/>
<keyword evidence="1" id="KW-1133">Transmembrane helix</keyword>
<name>A0A6I6MQ55_9CAUL</name>
<dbReference type="PANTHER" id="PTHR43019:SF23">
    <property type="entry name" value="PROTEASE DO-LIKE 5, CHLOROPLASTIC"/>
    <property type="match status" value="1"/>
</dbReference>
<gene>
    <name evidence="2" type="primary">htrA</name>
    <name evidence="2" type="ORF">DSM104635_03712</name>
</gene>
<dbReference type="SUPFAM" id="SSF50494">
    <property type="entry name" value="Trypsin-like serine proteases"/>
    <property type="match status" value="1"/>
</dbReference>
<dbReference type="KEGG" id="tsv:DSM104635_03712"/>
<dbReference type="Proteomes" id="UP000431269">
    <property type="component" value="Chromosome"/>
</dbReference>
<feature type="transmembrane region" description="Helical" evidence="1">
    <location>
        <begin position="7"/>
        <end position="25"/>
    </location>
</feature>
<accession>A0A6I6MQ55</accession>
<keyword evidence="2" id="KW-0378">Hydrolase</keyword>
<dbReference type="Gene3D" id="2.40.10.120">
    <property type="match status" value="1"/>
</dbReference>
<evidence type="ECO:0000313" key="3">
    <source>
        <dbReference type="Proteomes" id="UP000431269"/>
    </source>
</evidence>
<dbReference type="RefSeq" id="WP_158767614.1">
    <property type="nucleotide sequence ID" value="NZ_CP047045.1"/>
</dbReference>
<organism evidence="2 3">
    <name type="scientific">Terricaulis silvestris</name>
    <dbReference type="NCBI Taxonomy" id="2686094"/>
    <lineage>
        <taxon>Bacteria</taxon>
        <taxon>Pseudomonadati</taxon>
        <taxon>Pseudomonadota</taxon>
        <taxon>Alphaproteobacteria</taxon>
        <taxon>Caulobacterales</taxon>
        <taxon>Caulobacteraceae</taxon>
        <taxon>Terricaulis</taxon>
    </lineage>
</organism>
<reference evidence="3" key="1">
    <citation type="submission" date="2019-12" db="EMBL/GenBank/DDBJ databases">
        <title>Complete genome of Terracaulis silvestris 0127_4.</title>
        <authorList>
            <person name="Vieira S."/>
            <person name="Riedel T."/>
            <person name="Sproer C."/>
            <person name="Pascual J."/>
            <person name="Boedeker C."/>
            <person name="Overmann J."/>
        </authorList>
    </citation>
    <scope>NUCLEOTIDE SEQUENCE [LARGE SCALE GENOMIC DNA]</scope>
    <source>
        <strain evidence="3">0127_4</strain>
    </source>
</reference>
<dbReference type="EMBL" id="CP047045">
    <property type="protein sequence ID" value="QGZ96849.1"/>
    <property type="molecule type" value="Genomic_DNA"/>
</dbReference>